<dbReference type="InterPro" id="IPR051470">
    <property type="entry name" value="Thiol:disulfide_interchange"/>
</dbReference>
<dbReference type="PANTHER" id="PTHR35272">
    <property type="entry name" value="THIOL:DISULFIDE INTERCHANGE PROTEIN DSBC-RELATED"/>
    <property type="match status" value="1"/>
</dbReference>
<evidence type="ECO:0000313" key="4">
    <source>
        <dbReference type="Proteomes" id="UP000705867"/>
    </source>
</evidence>
<reference evidence="3" key="1">
    <citation type="journal article" date="2021" name="bioRxiv">
        <title>Unraveling nitrogen, sulfur and carbon metabolic pathways and microbial community transcriptional responses to substrate deprivation and toxicity stresses in a bioreactor mimicking anoxic brackish coastal sediment conditions.</title>
        <authorList>
            <person name="Martins P.D."/>
            <person name="Echeveste M.J."/>
            <person name="Arshad A."/>
            <person name="Kurth J."/>
            <person name="Ouboter H."/>
            <person name="Jetten M.S.M."/>
            <person name="Welte C.U."/>
        </authorList>
    </citation>
    <scope>NUCLEOTIDE SEQUENCE</scope>
    <source>
        <strain evidence="3">MAG_39</strain>
    </source>
</reference>
<accession>A0A953JD58</accession>
<feature type="domain" description="Disulphide bond isomerase DsbC/G N-terminal" evidence="2">
    <location>
        <begin position="39"/>
        <end position="103"/>
    </location>
</feature>
<feature type="chain" id="PRO_5036935475" description="Disulphide bond isomerase DsbC/G N-terminal domain-containing protein" evidence="1">
    <location>
        <begin position="23"/>
        <end position="141"/>
    </location>
</feature>
<dbReference type="AlphaFoldDB" id="A0A953JD58"/>
<keyword evidence="1" id="KW-0732">Signal</keyword>
<dbReference type="GO" id="GO:0042597">
    <property type="term" value="C:periplasmic space"/>
    <property type="evidence" value="ECO:0007669"/>
    <property type="project" value="InterPro"/>
</dbReference>
<dbReference type="PANTHER" id="PTHR35272:SF3">
    <property type="entry name" value="THIOL:DISULFIDE INTERCHANGE PROTEIN DSBC"/>
    <property type="match status" value="1"/>
</dbReference>
<name>A0A953JD58_9BACT</name>
<evidence type="ECO:0000259" key="2">
    <source>
        <dbReference type="Pfam" id="PF10411"/>
    </source>
</evidence>
<gene>
    <name evidence="3" type="ORF">K8I29_14595</name>
</gene>
<evidence type="ECO:0000313" key="3">
    <source>
        <dbReference type="EMBL" id="MBZ0157424.1"/>
    </source>
</evidence>
<proteinExistence type="predicted"/>
<evidence type="ECO:0000256" key="1">
    <source>
        <dbReference type="SAM" id="SignalP"/>
    </source>
</evidence>
<dbReference type="InterPro" id="IPR009094">
    <property type="entry name" value="DiS-bond_isomerase_DsbC/G_N_sf"/>
</dbReference>
<dbReference type="Gene3D" id="3.10.450.70">
    <property type="entry name" value="Disulphide bond isomerase, DsbC/G, N-terminal"/>
    <property type="match status" value="1"/>
</dbReference>
<protein>
    <recommendedName>
        <fullName evidence="2">Disulphide bond isomerase DsbC/G N-terminal domain-containing protein</fullName>
    </recommendedName>
</protein>
<dbReference type="SUPFAM" id="SSF54423">
    <property type="entry name" value="DsbC/DsbG N-terminal domain-like"/>
    <property type="match status" value="1"/>
</dbReference>
<comment type="caution">
    <text evidence="3">The sequence shown here is derived from an EMBL/GenBank/DDBJ whole genome shotgun (WGS) entry which is preliminary data.</text>
</comment>
<organism evidence="3 4">
    <name type="scientific">Candidatus Nitrobium versatile</name>
    <dbReference type="NCBI Taxonomy" id="2884831"/>
    <lineage>
        <taxon>Bacteria</taxon>
        <taxon>Pseudomonadati</taxon>
        <taxon>Nitrospirota</taxon>
        <taxon>Nitrospiria</taxon>
        <taxon>Nitrospirales</taxon>
        <taxon>Nitrospiraceae</taxon>
        <taxon>Candidatus Nitrobium</taxon>
    </lineage>
</organism>
<sequence length="141" mass="15811">MHFLVCAVLMGVLLYPAASPHAFPAKGEDCSRCHTLKKEEATALLKEVIPKAKVLDIRMSPTKTMWEVAVDTGRKGIVYLDFTKRYLLLGPLVDLKNRKNLTEERLIDINRVDTSLIPLADALVLGRSDARHKVIVFDDPE</sequence>
<dbReference type="Pfam" id="PF10411">
    <property type="entry name" value="DsbC_N"/>
    <property type="match status" value="1"/>
</dbReference>
<dbReference type="EMBL" id="JAIOIV010000114">
    <property type="protein sequence ID" value="MBZ0157424.1"/>
    <property type="molecule type" value="Genomic_DNA"/>
</dbReference>
<reference evidence="3" key="2">
    <citation type="submission" date="2021-08" db="EMBL/GenBank/DDBJ databases">
        <authorList>
            <person name="Dalcin Martins P."/>
        </authorList>
    </citation>
    <scope>NUCLEOTIDE SEQUENCE</scope>
    <source>
        <strain evidence="3">MAG_39</strain>
    </source>
</reference>
<dbReference type="InterPro" id="IPR018950">
    <property type="entry name" value="DiS-bond_isomerase_DsbC/G_N"/>
</dbReference>
<dbReference type="Proteomes" id="UP000705867">
    <property type="component" value="Unassembled WGS sequence"/>
</dbReference>
<feature type="signal peptide" evidence="1">
    <location>
        <begin position="1"/>
        <end position="22"/>
    </location>
</feature>